<organism evidence="2 3">
    <name type="scientific">Acidianus infernus</name>
    <dbReference type="NCBI Taxonomy" id="12915"/>
    <lineage>
        <taxon>Archaea</taxon>
        <taxon>Thermoproteota</taxon>
        <taxon>Thermoprotei</taxon>
        <taxon>Sulfolobales</taxon>
        <taxon>Sulfolobaceae</taxon>
        <taxon>Acidianus</taxon>
    </lineage>
</organism>
<keyword evidence="1" id="KW-0472">Membrane</keyword>
<proteinExistence type="predicted"/>
<evidence type="ECO:0000256" key="1">
    <source>
        <dbReference type="SAM" id="Phobius"/>
    </source>
</evidence>
<feature type="transmembrane region" description="Helical" evidence="1">
    <location>
        <begin position="211"/>
        <end position="229"/>
    </location>
</feature>
<name>A0A6A9Q9W8_ACIIN</name>
<evidence type="ECO:0008006" key="4">
    <source>
        <dbReference type="Google" id="ProtNLM"/>
    </source>
</evidence>
<dbReference type="CDD" id="cd00146">
    <property type="entry name" value="PKD"/>
    <property type="match status" value="1"/>
</dbReference>
<dbReference type="OrthoDB" id="34640at2157"/>
<dbReference type="RefSeq" id="WP_155862284.1">
    <property type="nucleotide sequence ID" value="NZ_WFIY01000003.1"/>
</dbReference>
<evidence type="ECO:0000313" key="2">
    <source>
        <dbReference type="EMBL" id="MUM63689.1"/>
    </source>
</evidence>
<comment type="caution">
    <text evidence="2">The sequence shown here is derived from an EMBL/GenBank/DDBJ whole genome shotgun (WGS) entry which is preliminary data.</text>
</comment>
<sequence>MGKTYYCVKPNITGEITYPIKVEDVCGKVIDLVYSLKVNPDPVVIITPSMNVTDVGIPISFNATVIGGTKPYIKVWYVNGTPVSNEDVLYYNFTSPGVYNVTLKVVDSVNFTAVNSVTIKVNNYPTLNVSYNLCYDFLVYASSVNLSSKVFGGTPPYTYTVYVNGREYYVGNNLSINVPIDAGKNNITVVVKDSLGLTKAETILVYGGFNWFRILVIITLIVVITIILMKRRR</sequence>
<dbReference type="InterPro" id="IPR035986">
    <property type="entry name" value="PKD_dom_sf"/>
</dbReference>
<dbReference type="EMBL" id="WFIY01000003">
    <property type="protein sequence ID" value="MUM63689.1"/>
    <property type="molecule type" value="Genomic_DNA"/>
</dbReference>
<evidence type="ECO:0000313" key="3">
    <source>
        <dbReference type="Proteomes" id="UP000440125"/>
    </source>
</evidence>
<reference evidence="2 3" key="1">
    <citation type="submission" date="2019-10" db="EMBL/GenBank/DDBJ databases">
        <title>Genome Sequences from Six Type Strain Members of the Archaeal Family Sulfolobaceae: Acidianus ambivalens, Acidianus infernus, Metallosphaera prunae, Stygiolobus azoricus, Sulfolobus metallicus, and Sulfurisphaera ohwakuensis.</title>
        <authorList>
            <person name="Counts J.A."/>
            <person name="Kelly R.M."/>
        </authorList>
    </citation>
    <scope>NUCLEOTIDE SEQUENCE [LARGE SCALE GENOMIC DNA]</scope>
    <source>
        <strain evidence="2 3">DSM 3191</strain>
    </source>
</reference>
<keyword evidence="1" id="KW-1133">Transmembrane helix</keyword>
<dbReference type="SUPFAM" id="SSF49299">
    <property type="entry name" value="PKD domain"/>
    <property type="match status" value="1"/>
</dbReference>
<keyword evidence="3" id="KW-1185">Reference proteome</keyword>
<dbReference type="AlphaFoldDB" id="A0A6A9Q9W8"/>
<protein>
    <recommendedName>
        <fullName evidence="4">PKD domain-containing protein</fullName>
    </recommendedName>
</protein>
<keyword evidence="1" id="KW-0812">Transmembrane</keyword>
<dbReference type="InterPro" id="IPR013783">
    <property type="entry name" value="Ig-like_fold"/>
</dbReference>
<gene>
    <name evidence="2" type="ORF">D1867_00095</name>
</gene>
<dbReference type="Gene3D" id="2.60.40.10">
    <property type="entry name" value="Immunoglobulins"/>
    <property type="match status" value="2"/>
</dbReference>
<dbReference type="Proteomes" id="UP000440125">
    <property type="component" value="Unassembled WGS sequence"/>
</dbReference>
<accession>A0A6A9Q9W8</accession>